<name>L8GYA4_ACACF</name>
<feature type="compositionally biased region" description="Acidic residues" evidence="1">
    <location>
        <begin position="93"/>
        <end position="108"/>
    </location>
</feature>
<evidence type="ECO:0000313" key="3">
    <source>
        <dbReference type="Proteomes" id="UP000011083"/>
    </source>
</evidence>
<organism evidence="2 3">
    <name type="scientific">Acanthamoeba castellanii (strain ATCC 30010 / Neff)</name>
    <dbReference type="NCBI Taxonomy" id="1257118"/>
    <lineage>
        <taxon>Eukaryota</taxon>
        <taxon>Amoebozoa</taxon>
        <taxon>Discosea</taxon>
        <taxon>Longamoebia</taxon>
        <taxon>Centramoebida</taxon>
        <taxon>Acanthamoebidae</taxon>
        <taxon>Acanthamoeba</taxon>
    </lineage>
</organism>
<dbReference type="AlphaFoldDB" id="L8GYA4"/>
<accession>L8GYA4</accession>
<dbReference type="GeneID" id="14918665"/>
<feature type="region of interest" description="Disordered" evidence="1">
    <location>
        <begin position="307"/>
        <end position="327"/>
    </location>
</feature>
<feature type="region of interest" description="Disordered" evidence="1">
    <location>
        <begin position="85"/>
        <end position="110"/>
    </location>
</feature>
<gene>
    <name evidence="2" type="ORF">ACA1_208540</name>
</gene>
<protein>
    <submittedName>
        <fullName evidence="2">Uncharacterized protein</fullName>
    </submittedName>
</protein>
<reference evidence="2 3" key="1">
    <citation type="journal article" date="2013" name="Genome Biol.">
        <title>Genome of Acanthamoeba castellanii highlights extensive lateral gene transfer and early evolution of tyrosine kinase signaling.</title>
        <authorList>
            <person name="Clarke M."/>
            <person name="Lohan A.J."/>
            <person name="Liu B."/>
            <person name="Lagkouvardos I."/>
            <person name="Roy S."/>
            <person name="Zafar N."/>
            <person name="Bertelli C."/>
            <person name="Schilde C."/>
            <person name="Kianianmomeni A."/>
            <person name="Burglin T.R."/>
            <person name="Frech C."/>
            <person name="Turcotte B."/>
            <person name="Kopec K.O."/>
            <person name="Synnott J.M."/>
            <person name="Choo C."/>
            <person name="Paponov I."/>
            <person name="Finkler A."/>
            <person name="Soon Heng Tan C."/>
            <person name="Hutchins A.P."/>
            <person name="Weinmeier T."/>
            <person name="Rattei T."/>
            <person name="Chu J.S."/>
            <person name="Gimenez G."/>
            <person name="Irimia M."/>
            <person name="Rigden D.J."/>
            <person name="Fitzpatrick D.A."/>
            <person name="Lorenzo-Morales J."/>
            <person name="Bateman A."/>
            <person name="Chiu C.H."/>
            <person name="Tang P."/>
            <person name="Hegemann P."/>
            <person name="Fromm H."/>
            <person name="Raoult D."/>
            <person name="Greub G."/>
            <person name="Miranda-Saavedra D."/>
            <person name="Chen N."/>
            <person name="Nash P."/>
            <person name="Ginger M.L."/>
            <person name="Horn M."/>
            <person name="Schaap P."/>
            <person name="Caler L."/>
            <person name="Loftus B."/>
        </authorList>
    </citation>
    <scope>NUCLEOTIDE SEQUENCE [LARGE SCALE GENOMIC DNA]</scope>
    <source>
        <strain evidence="2 3">Neff</strain>
    </source>
</reference>
<keyword evidence="3" id="KW-1185">Reference proteome</keyword>
<dbReference type="VEuPathDB" id="AmoebaDB:ACA1_208540"/>
<proteinExistence type="predicted"/>
<sequence length="495" mass="55887">MTAIATVVLPSMSSTSDVEKPKKKGKKKFQKMNDINQVDLLSLFFAQYQTFEERFQLRPTTTTTYDVYEDEAVLLELNVEKMKKKDKGKEKMTEEEEQAAREEEESGEEGLLIDSLHEDEDEDDTSLDLFSDDLHCFDDQDEVEAYLDLFDDVEAEDYVNHYNLPDLDHYAGLDFDMVETDDDVALENEGEHWERRVVSSKLGGHVVRRHSRSHKKPRVRPGRWVNARDERRRCERVGLVFEQVCAYKANATRGLEYRTIDYQAIRQDVVIPSTSSSIFQVRYSHHYALIFLVFDQQRSSAVVRARGDVGDRPGQRGPVWSVGPAAQRPAQPRAYAGGLRAAAHARLDGQAQDPVDQPHRLVPVAHGGAWLGPGRGRRRALRDLHVLVRGGRGCQGAAPLPALLPRRVHRPVAQHGLHQVPALRLLSRVVNPRNVVITITSVLSLLQHRLASAWSCCRRRTTCTLLSLHTPTREPAQQQQSGNKALIIATSSSPC</sequence>
<dbReference type="EMBL" id="KB007966">
    <property type="protein sequence ID" value="ELR17975.1"/>
    <property type="molecule type" value="Genomic_DNA"/>
</dbReference>
<evidence type="ECO:0000313" key="2">
    <source>
        <dbReference type="EMBL" id="ELR17975.1"/>
    </source>
</evidence>
<dbReference type="Proteomes" id="UP000011083">
    <property type="component" value="Unassembled WGS sequence"/>
</dbReference>
<dbReference type="RefSeq" id="XP_004339992.1">
    <property type="nucleotide sequence ID" value="XM_004339944.1"/>
</dbReference>
<dbReference type="KEGG" id="acan:ACA1_208540"/>
<evidence type="ECO:0000256" key="1">
    <source>
        <dbReference type="SAM" id="MobiDB-lite"/>
    </source>
</evidence>